<gene>
    <name evidence="1" type="ORF">IAC72_04760</name>
</gene>
<keyword evidence="1" id="KW-0255">Endonuclease</keyword>
<keyword evidence="1" id="KW-0540">Nuclease</keyword>
<reference evidence="1" key="2">
    <citation type="journal article" date="2021" name="PeerJ">
        <title>Extensive microbial diversity within the chicken gut microbiome revealed by metagenomics and culture.</title>
        <authorList>
            <person name="Gilroy R."/>
            <person name="Ravi A."/>
            <person name="Getino M."/>
            <person name="Pursley I."/>
            <person name="Horton D.L."/>
            <person name="Alikhan N.F."/>
            <person name="Baker D."/>
            <person name="Gharbi K."/>
            <person name="Hall N."/>
            <person name="Watson M."/>
            <person name="Adriaenssens E.M."/>
            <person name="Foster-Nyarko E."/>
            <person name="Jarju S."/>
            <person name="Secka A."/>
            <person name="Antonio M."/>
            <person name="Oren A."/>
            <person name="Chaudhuri R.R."/>
            <person name="La Ragione R."/>
            <person name="Hildebrand F."/>
            <person name="Pallen M.J."/>
        </authorList>
    </citation>
    <scope>NUCLEOTIDE SEQUENCE</scope>
    <source>
        <strain evidence="1">ChiHjej12B11-7776</strain>
    </source>
</reference>
<organism evidence="1 2">
    <name type="scientific">Candidatus Fimimonas merdipullorum</name>
    <dbReference type="NCBI Taxonomy" id="2840822"/>
    <lineage>
        <taxon>Bacteria</taxon>
        <taxon>Pseudomonadati</taxon>
        <taxon>Myxococcota</taxon>
        <taxon>Myxococcia</taxon>
        <taxon>Myxococcales</taxon>
        <taxon>Cystobacterineae</taxon>
        <taxon>Myxococcaceae</taxon>
        <taxon>Myxococcaceae incertae sedis</taxon>
        <taxon>Candidatus Fimimonas</taxon>
    </lineage>
</organism>
<protein>
    <submittedName>
        <fullName evidence="1">Restriction endonuclease subunit M</fullName>
    </submittedName>
</protein>
<name>A0A9D1SQQ9_9BACT</name>
<dbReference type="EMBL" id="DVOC01000082">
    <property type="protein sequence ID" value="HIU91301.1"/>
    <property type="molecule type" value="Genomic_DNA"/>
</dbReference>
<accession>A0A9D1SQQ9</accession>
<keyword evidence="1" id="KW-0378">Hydrolase</keyword>
<proteinExistence type="predicted"/>
<evidence type="ECO:0000313" key="2">
    <source>
        <dbReference type="Proteomes" id="UP000886852"/>
    </source>
</evidence>
<dbReference type="Proteomes" id="UP000886852">
    <property type="component" value="Unassembled WGS sequence"/>
</dbReference>
<sequence>MNNTNNLAENYLYDFASEPLKTLLVDRTTRKNIIWATDEYAHLGDGYGSSQQIRAQYISGIFGQIIMPRSKKTRAQQNMRIREKAEVFTPSWVCNCQNNLVDQAWFGKNGVFNTETEKGWQTNYDKVAFPDEKGKGWQDYVKENRLEITCGEAPYLASRYDTVTGAAIPVKDRIGLLDRKMRIVCENTDNESDWKLWAKKALQSVYGYDWQGDNVLLARENLLFTMDDYYRETFGKVPSVQFLSECARIISWNVWQMDGLKFVVPNSCHKETQTELTIFGEETTETACTGCRKNDPSKHNGTYCRIYDWSANRSVEFYSIYKGARK</sequence>
<comment type="caution">
    <text evidence="1">The sequence shown here is derived from an EMBL/GenBank/DDBJ whole genome shotgun (WGS) entry which is preliminary data.</text>
</comment>
<evidence type="ECO:0000313" key="1">
    <source>
        <dbReference type="EMBL" id="HIU91301.1"/>
    </source>
</evidence>
<reference evidence="1" key="1">
    <citation type="submission" date="2020-10" db="EMBL/GenBank/DDBJ databases">
        <authorList>
            <person name="Gilroy R."/>
        </authorList>
    </citation>
    <scope>NUCLEOTIDE SEQUENCE</scope>
    <source>
        <strain evidence="1">ChiHjej12B11-7776</strain>
    </source>
</reference>
<dbReference type="GO" id="GO:0004519">
    <property type="term" value="F:endonuclease activity"/>
    <property type="evidence" value="ECO:0007669"/>
    <property type="project" value="UniProtKB-KW"/>
</dbReference>
<dbReference type="AlphaFoldDB" id="A0A9D1SQQ9"/>